<dbReference type="HAMAP" id="MF_01341">
    <property type="entry name" value="Ribosomal_uL15"/>
    <property type="match status" value="1"/>
</dbReference>
<evidence type="ECO:0000313" key="8">
    <source>
        <dbReference type="Proteomes" id="UP000229756"/>
    </source>
</evidence>
<comment type="function">
    <text evidence="4">Binds to the 23S rRNA.</text>
</comment>
<dbReference type="Proteomes" id="UP000229756">
    <property type="component" value="Unassembled WGS sequence"/>
</dbReference>
<dbReference type="InterPro" id="IPR030878">
    <property type="entry name" value="Ribosomal_uL15"/>
</dbReference>
<dbReference type="GO" id="GO:0015934">
    <property type="term" value="C:large ribosomal subunit"/>
    <property type="evidence" value="ECO:0007669"/>
    <property type="project" value="InterPro"/>
</dbReference>
<dbReference type="EMBL" id="PFSJ01000028">
    <property type="protein sequence ID" value="PJC23358.1"/>
    <property type="molecule type" value="Genomic_DNA"/>
</dbReference>
<name>A0A2M8EKU9_UNCKA</name>
<comment type="caution">
    <text evidence="7">The sequence shown here is derived from an EMBL/GenBank/DDBJ whole genome shotgun (WGS) entry which is preliminary data.</text>
</comment>
<evidence type="ECO:0000256" key="2">
    <source>
        <dbReference type="ARBA" id="ARBA00022980"/>
    </source>
</evidence>
<organism evidence="7 8">
    <name type="scientific">candidate division WWE3 bacterium CG_4_9_14_0_2_um_filter_35_11</name>
    <dbReference type="NCBI Taxonomy" id="1975077"/>
    <lineage>
        <taxon>Bacteria</taxon>
        <taxon>Katanobacteria</taxon>
    </lineage>
</organism>
<dbReference type="NCBIfam" id="TIGR01071">
    <property type="entry name" value="rplO_bact"/>
    <property type="match status" value="1"/>
</dbReference>
<dbReference type="Gene3D" id="3.100.10.10">
    <property type="match status" value="1"/>
</dbReference>
<comment type="similarity">
    <text evidence="1 4">Belongs to the universal ribosomal protein uL15 family.</text>
</comment>
<keyword evidence="4" id="KW-0694">RNA-binding</keyword>
<evidence type="ECO:0000256" key="4">
    <source>
        <dbReference type="HAMAP-Rule" id="MF_01341"/>
    </source>
</evidence>
<sequence>MNISLSSLIKLGGYNKSSRRVGRGYGSTKGGHTSGLGMKGQKSRTGGKTKQWFEGGQTPLVHKMPYRGGFINHAQKTVLSINIGKISENKKLNSLRSITPEVLMTNGLIKTTKFDSIKILGKGEFKSKIDFKDFQYSKKAIEKIKAAGGNAS</sequence>
<dbReference type="InterPro" id="IPR021131">
    <property type="entry name" value="Ribosomal_uL15/eL18"/>
</dbReference>
<evidence type="ECO:0000256" key="5">
    <source>
        <dbReference type="SAM" id="MobiDB-lite"/>
    </source>
</evidence>
<evidence type="ECO:0000256" key="3">
    <source>
        <dbReference type="ARBA" id="ARBA00023274"/>
    </source>
</evidence>
<keyword evidence="2 4" id="KW-0689">Ribosomal protein</keyword>
<dbReference type="GO" id="GO:0006412">
    <property type="term" value="P:translation"/>
    <property type="evidence" value="ECO:0007669"/>
    <property type="project" value="UniProtKB-UniRule"/>
</dbReference>
<feature type="domain" description="Large ribosomal subunit protein uL15/eL18" evidence="6">
    <location>
        <begin position="81"/>
        <end position="151"/>
    </location>
</feature>
<evidence type="ECO:0000313" key="7">
    <source>
        <dbReference type="EMBL" id="PJC23358.1"/>
    </source>
</evidence>
<dbReference type="GO" id="GO:0019843">
    <property type="term" value="F:rRNA binding"/>
    <property type="evidence" value="ECO:0007669"/>
    <property type="project" value="UniProtKB-UniRule"/>
</dbReference>
<reference evidence="8" key="1">
    <citation type="submission" date="2017-09" db="EMBL/GenBank/DDBJ databases">
        <title>Depth-based differentiation of microbial function through sediment-hosted aquifers and enrichment of novel symbionts in the deep terrestrial subsurface.</title>
        <authorList>
            <person name="Probst A.J."/>
            <person name="Ladd B."/>
            <person name="Jarett J.K."/>
            <person name="Geller-Mcgrath D.E."/>
            <person name="Sieber C.M.K."/>
            <person name="Emerson J.B."/>
            <person name="Anantharaman K."/>
            <person name="Thomas B.C."/>
            <person name="Malmstrom R."/>
            <person name="Stieglmeier M."/>
            <person name="Klingl A."/>
            <person name="Woyke T."/>
            <person name="Ryan C.M."/>
            <person name="Banfield J.F."/>
        </authorList>
    </citation>
    <scope>NUCLEOTIDE SEQUENCE [LARGE SCALE GENOMIC DNA]</scope>
</reference>
<dbReference type="InterPro" id="IPR005749">
    <property type="entry name" value="Ribosomal_uL15_bac-type"/>
</dbReference>
<dbReference type="GO" id="GO:0003735">
    <property type="term" value="F:structural constituent of ribosome"/>
    <property type="evidence" value="ECO:0007669"/>
    <property type="project" value="InterPro"/>
</dbReference>
<gene>
    <name evidence="4 7" type="primary">rplO</name>
    <name evidence="7" type="ORF">CO058_03935</name>
</gene>
<comment type="subunit">
    <text evidence="4">Part of the 50S ribosomal subunit.</text>
</comment>
<dbReference type="Pfam" id="PF00828">
    <property type="entry name" value="Ribosomal_L27A"/>
    <property type="match status" value="1"/>
</dbReference>
<dbReference type="SUPFAM" id="SSF52080">
    <property type="entry name" value="Ribosomal proteins L15p and L18e"/>
    <property type="match status" value="1"/>
</dbReference>
<evidence type="ECO:0000259" key="6">
    <source>
        <dbReference type="Pfam" id="PF00828"/>
    </source>
</evidence>
<dbReference type="AlphaFoldDB" id="A0A2M8EKU9"/>
<dbReference type="PANTHER" id="PTHR12934">
    <property type="entry name" value="50S RIBOSOMAL PROTEIN L15"/>
    <property type="match status" value="1"/>
</dbReference>
<feature type="region of interest" description="Disordered" evidence="5">
    <location>
        <begin position="19"/>
        <end position="51"/>
    </location>
</feature>
<accession>A0A2M8EKU9</accession>
<dbReference type="PANTHER" id="PTHR12934:SF11">
    <property type="entry name" value="LARGE RIBOSOMAL SUBUNIT PROTEIN UL15M"/>
    <property type="match status" value="1"/>
</dbReference>
<evidence type="ECO:0000256" key="1">
    <source>
        <dbReference type="ARBA" id="ARBA00007320"/>
    </source>
</evidence>
<feature type="compositionally biased region" description="Gly residues" evidence="5">
    <location>
        <begin position="23"/>
        <end position="38"/>
    </location>
</feature>
<proteinExistence type="inferred from homology"/>
<keyword evidence="4" id="KW-0699">rRNA-binding</keyword>
<keyword evidence="3 4" id="KW-0687">Ribonucleoprotein</keyword>
<dbReference type="InterPro" id="IPR036227">
    <property type="entry name" value="Ribosomal_uL15/eL18_sf"/>
</dbReference>
<protein>
    <recommendedName>
        <fullName evidence="4">Large ribosomal subunit protein uL15</fullName>
    </recommendedName>
</protein>